<dbReference type="Proteomes" id="UP000685013">
    <property type="component" value="Chromosome 5"/>
</dbReference>
<feature type="chain" id="PRO_5043316451" description="Secreted protein" evidence="1">
    <location>
        <begin position="19"/>
        <end position="92"/>
    </location>
</feature>
<evidence type="ECO:0008006" key="4">
    <source>
        <dbReference type="Google" id="ProtNLM"/>
    </source>
</evidence>
<dbReference type="EMBL" id="JAGKQH010000005">
    <property type="protein sequence ID" value="KAG6598774.1"/>
    <property type="molecule type" value="Genomic_DNA"/>
</dbReference>
<dbReference type="AlphaFoldDB" id="A0AAV6NKZ5"/>
<gene>
    <name evidence="2" type="ORF">SDJN03_08552</name>
</gene>
<evidence type="ECO:0000313" key="3">
    <source>
        <dbReference type="Proteomes" id="UP000685013"/>
    </source>
</evidence>
<feature type="non-terminal residue" evidence="2">
    <location>
        <position position="1"/>
    </location>
</feature>
<organism evidence="2 3">
    <name type="scientific">Cucurbita argyrosperma subsp. sororia</name>
    <dbReference type="NCBI Taxonomy" id="37648"/>
    <lineage>
        <taxon>Eukaryota</taxon>
        <taxon>Viridiplantae</taxon>
        <taxon>Streptophyta</taxon>
        <taxon>Embryophyta</taxon>
        <taxon>Tracheophyta</taxon>
        <taxon>Spermatophyta</taxon>
        <taxon>Magnoliopsida</taxon>
        <taxon>eudicotyledons</taxon>
        <taxon>Gunneridae</taxon>
        <taxon>Pentapetalae</taxon>
        <taxon>rosids</taxon>
        <taxon>fabids</taxon>
        <taxon>Cucurbitales</taxon>
        <taxon>Cucurbitaceae</taxon>
        <taxon>Cucurbiteae</taxon>
        <taxon>Cucurbita</taxon>
    </lineage>
</organism>
<accession>A0AAV6NKZ5</accession>
<proteinExistence type="predicted"/>
<keyword evidence="1" id="KW-0732">Signal</keyword>
<name>A0AAV6NKZ5_9ROSI</name>
<reference evidence="2 3" key="1">
    <citation type="journal article" date="2021" name="Hortic Res">
        <title>The domestication of Cucurbita argyrosperma as revealed by the genome of its wild relative.</title>
        <authorList>
            <person name="Barrera-Redondo J."/>
            <person name="Sanchez-de la Vega G."/>
            <person name="Aguirre-Liguori J.A."/>
            <person name="Castellanos-Morales G."/>
            <person name="Gutierrez-Guerrero Y.T."/>
            <person name="Aguirre-Dugua X."/>
            <person name="Aguirre-Planter E."/>
            <person name="Tenaillon M.I."/>
            <person name="Lira-Saade R."/>
            <person name="Eguiarte L.E."/>
        </authorList>
    </citation>
    <scope>NUCLEOTIDE SEQUENCE [LARGE SCALE GENOMIC DNA]</scope>
    <source>
        <strain evidence="2">JBR-2021</strain>
    </source>
</reference>
<evidence type="ECO:0000313" key="2">
    <source>
        <dbReference type="EMBL" id="KAG6598774.1"/>
    </source>
</evidence>
<feature type="signal peptide" evidence="1">
    <location>
        <begin position="1"/>
        <end position="18"/>
    </location>
</feature>
<protein>
    <recommendedName>
        <fullName evidence="4">Secreted protein</fullName>
    </recommendedName>
</protein>
<evidence type="ECO:0000256" key="1">
    <source>
        <dbReference type="SAM" id="SignalP"/>
    </source>
</evidence>
<sequence length="92" mass="10503">MWRLLMDLLVRFSHHLLAASSPLIARRFGNGSSLLPFPSCVWHSVRVRNIAGLHRSSRMNNGCLLVSKRSMNYCVWCCVVFESLISTSTMYN</sequence>
<comment type="caution">
    <text evidence="2">The sequence shown here is derived from an EMBL/GenBank/DDBJ whole genome shotgun (WGS) entry which is preliminary data.</text>
</comment>
<keyword evidence="3" id="KW-1185">Reference proteome</keyword>